<evidence type="ECO:0000313" key="1">
    <source>
        <dbReference type="EMBL" id="RZC74722.1"/>
    </source>
</evidence>
<keyword evidence="2" id="KW-1185">Reference proteome</keyword>
<accession>A0A4Y7KQQ6</accession>
<protein>
    <submittedName>
        <fullName evidence="1">Uncharacterized protein</fullName>
    </submittedName>
</protein>
<sequence length="132" mass="14879">MKILTLVGVERVLNEPLQQLDEKQLIRAYRRFLRMVFLILSPDEKSMNKKKTSETSKVLTQRQQLYNSGLITLDDCWNEEIEPMIEIGGNFSANSAYNAFIPDGIAKVGADSSHGRSSKLIKCVKFPGEIAC</sequence>
<evidence type="ECO:0000313" key="2">
    <source>
        <dbReference type="Proteomes" id="UP000316621"/>
    </source>
</evidence>
<organism evidence="1 2">
    <name type="scientific">Papaver somniferum</name>
    <name type="common">Opium poppy</name>
    <dbReference type="NCBI Taxonomy" id="3469"/>
    <lineage>
        <taxon>Eukaryota</taxon>
        <taxon>Viridiplantae</taxon>
        <taxon>Streptophyta</taxon>
        <taxon>Embryophyta</taxon>
        <taxon>Tracheophyta</taxon>
        <taxon>Spermatophyta</taxon>
        <taxon>Magnoliopsida</taxon>
        <taxon>Ranunculales</taxon>
        <taxon>Papaveraceae</taxon>
        <taxon>Papaveroideae</taxon>
        <taxon>Papaver</taxon>
    </lineage>
</organism>
<reference evidence="1 2" key="1">
    <citation type="journal article" date="2018" name="Science">
        <title>The opium poppy genome and morphinan production.</title>
        <authorList>
            <person name="Guo L."/>
            <person name="Winzer T."/>
            <person name="Yang X."/>
            <person name="Li Y."/>
            <person name="Ning Z."/>
            <person name="He Z."/>
            <person name="Teodor R."/>
            <person name="Lu Y."/>
            <person name="Bowser T.A."/>
            <person name="Graham I.A."/>
            <person name="Ye K."/>
        </authorList>
    </citation>
    <scope>NUCLEOTIDE SEQUENCE [LARGE SCALE GENOMIC DNA]</scope>
    <source>
        <strain evidence="2">cv. HN1</strain>
        <tissue evidence="1">Leaves</tissue>
    </source>
</reference>
<dbReference type="Gramene" id="RZC74722">
    <property type="protein sequence ID" value="RZC74722"/>
    <property type="gene ID" value="C5167_050200"/>
</dbReference>
<proteinExistence type="predicted"/>
<dbReference type="Proteomes" id="UP000316621">
    <property type="component" value="Chromosome 8"/>
</dbReference>
<dbReference type="EMBL" id="CM010722">
    <property type="protein sequence ID" value="RZC74722.1"/>
    <property type="molecule type" value="Genomic_DNA"/>
</dbReference>
<gene>
    <name evidence="1" type="ORF">C5167_050200</name>
</gene>
<dbReference type="AlphaFoldDB" id="A0A4Y7KQQ6"/>
<name>A0A4Y7KQQ6_PAPSO</name>